<gene>
    <name evidence="2" type="ORF">BDU57DRAFT_578059</name>
</gene>
<sequence>MTRTTVIYAIVAALCFTGASAWPFSRRQAVTLQDVQQQALDNAYKILNGTLSDGLTNQQKTCTKETVAIRREYSDLSKDERLEYLRAVKCILKAPSKLPAVQYPGPNHDEDFTVVHMNMSMC</sequence>
<reference evidence="2" key="1">
    <citation type="journal article" date="2020" name="Stud. Mycol.">
        <title>101 Dothideomycetes genomes: a test case for predicting lifestyles and emergence of pathogens.</title>
        <authorList>
            <person name="Haridas S."/>
            <person name="Albert R."/>
            <person name="Binder M."/>
            <person name="Bloem J."/>
            <person name="Labutti K."/>
            <person name="Salamov A."/>
            <person name="Andreopoulos B."/>
            <person name="Baker S."/>
            <person name="Barry K."/>
            <person name="Bills G."/>
            <person name="Bluhm B."/>
            <person name="Cannon C."/>
            <person name="Castanera R."/>
            <person name="Culley D."/>
            <person name="Daum C."/>
            <person name="Ezra D."/>
            <person name="Gonzalez J."/>
            <person name="Henrissat B."/>
            <person name="Kuo A."/>
            <person name="Liang C."/>
            <person name="Lipzen A."/>
            <person name="Lutzoni F."/>
            <person name="Magnuson J."/>
            <person name="Mondo S."/>
            <person name="Nolan M."/>
            <person name="Ohm R."/>
            <person name="Pangilinan J."/>
            <person name="Park H.-J."/>
            <person name="Ramirez L."/>
            <person name="Alfaro M."/>
            <person name="Sun H."/>
            <person name="Tritt A."/>
            <person name="Yoshinaga Y."/>
            <person name="Zwiers L.-H."/>
            <person name="Turgeon B."/>
            <person name="Goodwin S."/>
            <person name="Spatafora J."/>
            <person name="Crous P."/>
            <person name="Grigoriev I."/>
        </authorList>
    </citation>
    <scope>NUCLEOTIDE SEQUENCE</scope>
    <source>
        <strain evidence="2">HMLAC05119</strain>
    </source>
</reference>
<protein>
    <submittedName>
        <fullName evidence="2">Uncharacterized protein</fullName>
    </submittedName>
</protein>
<evidence type="ECO:0000313" key="3">
    <source>
        <dbReference type="Proteomes" id="UP000800096"/>
    </source>
</evidence>
<organism evidence="2 3">
    <name type="scientific">Ampelomyces quisqualis</name>
    <name type="common">Powdery mildew agent</name>
    <dbReference type="NCBI Taxonomy" id="50730"/>
    <lineage>
        <taxon>Eukaryota</taxon>
        <taxon>Fungi</taxon>
        <taxon>Dikarya</taxon>
        <taxon>Ascomycota</taxon>
        <taxon>Pezizomycotina</taxon>
        <taxon>Dothideomycetes</taxon>
        <taxon>Pleosporomycetidae</taxon>
        <taxon>Pleosporales</taxon>
        <taxon>Pleosporineae</taxon>
        <taxon>Phaeosphaeriaceae</taxon>
        <taxon>Ampelomyces</taxon>
    </lineage>
</organism>
<dbReference type="OrthoDB" id="6132182at2759"/>
<evidence type="ECO:0000256" key="1">
    <source>
        <dbReference type="SAM" id="SignalP"/>
    </source>
</evidence>
<dbReference type="AlphaFoldDB" id="A0A6A5QHH3"/>
<feature type="chain" id="PRO_5025529404" evidence="1">
    <location>
        <begin position="22"/>
        <end position="122"/>
    </location>
</feature>
<evidence type="ECO:0000313" key="2">
    <source>
        <dbReference type="EMBL" id="KAF1914270.1"/>
    </source>
</evidence>
<dbReference type="SUPFAM" id="SSF48056">
    <property type="entry name" value="Di-copper centre-containing domain"/>
    <property type="match status" value="1"/>
</dbReference>
<dbReference type="InterPro" id="IPR008922">
    <property type="entry name" value="Di-copper_centre_dom_sf"/>
</dbReference>
<dbReference type="Proteomes" id="UP000800096">
    <property type="component" value="Unassembled WGS sequence"/>
</dbReference>
<dbReference type="EMBL" id="ML979137">
    <property type="protein sequence ID" value="KAF1914270.1"/>
    <property type="molecule type" value="Genomic_DNA"/>
</dbReference>
<proteinExistence type="predicted"/>
<keyword evidence="1" id="KW-0732">Signal</keyword>
<accession>A0A6A5QHH3</accession>
<name>A0A6A5QHH3_AMPQU</name>
<dbReference type="Gene3D" id="1.10.1280.10">
    <property type="entry name" value="Di-copper center containing domain from catechol oxidase"/>
    <property type="match status" value="1"/>
</dbReference>
<keyword evidence="3" id="KW-1185">Reference proteome</keyword>
<feature type="signal peptide" evidence="1">
    <location>
        <begin position="1"/>
        <end position="21"/>
    </location>
</feature>